<keyword evidence="3" id="KW-1185">Reference proteome</keyword>
<protein>
    <submittedName>
        <fullName evidence="2">DUF485 domain-containing protein</fullName>
    </submittedName>
</protein>
<name>A0ABY4CHI5_9BACL</name>
<dbReference type="RefSeq" id="WP_347436677.1">
    <property type="nucleotide sequence ID" value="NZ_CP089291.1"/>
</dbReference>
<reference evidence="2" key="1">
    <citation type="submission" date="2021-12" db="EMBL/GenBank/DDBJ databases">
        <title>Alicyclobacillaceae gen. nov., sp. nov., isolated from chalcocite enrichment system.</title>
        <authorList>
            <person name="Jiang Z."/>
        </authorList>
    </citation>
    <scope>NUCLEOTIDE SEQUENCE</scope>
    <source>
        <strain evidence="2">MYW30-H2</strain>
    </source>
</reference>
<keyword evidence="1" id="KW-0812">Transmembrane</keyword>
<dbReference type="PANTHER" id="PTHR38441">
    <property type="entry name" value="INTEGRAL MEMBRANE PROTEIN-RELATED"/>
    <property type="match status" value="1"/>
</dbReference>
<feature type="transmembrane region" description="Helical" evidence="1">
    <location>
        <begin position="61"/>
        <end position="81"/>
    </location>
</feature>
<evidence type="ECO:0000313" key="2">
    <source>
        <dbReference type="EMBL" id="UOF89982.1"/>
    </source>
</evidence>
<evidence type="ECO:0000256" key="1">
    <source>
        <dbReference type="SAM" id="Phobius"/>
    </source>
</evidence>
<gene>
    <name evidence="2" type="ORF">LSG31_19265</name>
</gene>
<dbReference type="InterPro" id="IPR007436">
    <property type="entry name" value="DUF485"/>
</dbReference>
<dbReference type="Pfam" id="PF04341">
    <property type="entry name" value="DUF485"/>
    <property type="match status" value="1"/>
</dbReference>
<feature type="transmembrane region" description="Helical" evidence="1">
    <location>
        <begin position="27"/>
        <end position="49"/>
    </location>
</feature>
<dbReference type="Proteomes" id="UP000830167">
    <property type="component" value="Chromosome"/>
</dbReference>
<accession>A0ABY4CHI5</accession>
<keyword evidence="1" id="KW-0472">Membrane</keyword>
<sequence length="105" mass="12524">MDKENMLDSIVLQSNTFKYLIREKKRFLLLFTICFAVFYVLLPVLTAYSKRMNLHIADGVTLAWLFAFVQFLMTWVLCMIYHKKAASFDKMVDCLREEVRSRKKK</sequence>
<dbReference type="PANTHER" id="PTHR38441:SF1">
    <property type="entry name" value="MEMBRANE PROTEIN"/>
    <property type="match status" value="1"/>
</dbReference>
<keyword evidence="1" id="KW-1133">Transmembrane helix</keyword>
<dbReference type="EMBL" id="CP089291">
    <property type="protein sequence ID" value="UOF89982.1"/>
    <property type="molecule type" value="Genomic_DNA"/>
</dbReference>
<evidence type="ECO:0000313" key="3">
    <source>
        <dbReference type="Proteomes" id="UP000830167"/>
    </source>
</evidence>
<proteinExistence type="predicted"/>
<organism evidence="2 3">
    <name type="scientific">Fodinisporobacter ferrooxydans</name>
    <dbReference type="NCBI Taxonomy" id="2901836"/>
    <lineage>
        <taxon>Bacteria</taxon>
        <taxon>Bacillati</taxon>
        <taxon>Bacillota</taxon>
        <taxon>Bacilli</taxon>
        <taxon>Bacillales</taxon>
        <taxon>Alicyclobacillaceae</taxon>
        <taxon>Fodinisporobacter</taxon>
    </lineage>
</organism>